<comment type="caution">
    <text evidence="1">The sequence shown here is derived from an EMBL/GenBank/DDBJ whole genome shotgun (WGS) entry which is preliminary data.</text>
</comment>
<gene>
    <name evidence="1" type="ORF">BaRGS_00012453</name>
</gene>
<feature type="non-terminal residue" evidence="1">
    <location>
        <position position="62"/>
    </location>
</feature>
<accession>A0ABD0LAN1</accession>
<dbReference type="AlphaFoldDB" id="A0ABD0LAN1"/>
<protein>
    <submittedName>
        <fullName evidence="1">Uncharacterized protein</fullName>
    </submittedName>
</protein>
<sequence length="62" mass="6654">MCSQPEPVKTYHRLQTESECLLSAGTQCRNAGRANRQTLHSNLRISLASLSPLPSISAGGDT</sequence>
<dbReference type="Proteomes" id="UP001519460">
    <property type="component" value="Unassembled WGS sequence"/>
</dbReference>
<name>A0ABD0LAN1_9CAEN</name>
<proteinExistence type="predicted"/>
<keyword evidence="2" id="KW-1185">Reference proteome</keyword>
<evidence type="ECO:0000313" key="2">
    <source>
        <dbReference type="Proteomes" id="UP001519460"/>
    </source>
</evidence>
<dbReference type="EMBL" id="JACVVK020000068">
    <property type="protein sequence ID" value="KAK7496288.1"/>
    <property type="molecule type" value="Genomic_DNA"/>
</dbReference>
<evidence type="ECO:0000313" key="1">
    <source>
        <dbReference type="EMBL" id="KAK7496288.1"/>
    </source>
</evidence>
<reference evidence="1 2" key="1">
    <citation type="journal article" date="2023" name="Sci. Data">
        <title>Genome assembly of the Korean intertidal mud-creeper Batillaria attramentaria.</title>
        <authorList>
            <person name="Patra A.K."/>
            <person name="Ho P.T."/>
            <person name="Jun S."/>
            <person name="Lee S.J."/>
            <person name="Kim Y."/>
            <person name="Won Y.J."/>
        </authorList>
    </citation>
    <scope>NUCLEOTIDE SEQUENCE [LARGE SCALE GENOMIC DNA]</scope>
    <source>
        <strain evidence="1">Wonlab-2016</strain>
    </source>
</reference>
<organism evidence="1 2">
    <name type="scientific">Batillaria attramentaria</name>
    <dbReference type="NCBI Taxonomy" id="370345"/>
    <lineage>
        <taxon>Eukaryota</taxon>
        <taxon>Metazoa</taxon>
        <taxon>Spiralia</taxon>
        <taxon>Lophotrochozoa</taxon>
        <taxon>Mollusca</taxon>
        <taxon>Gastropoda</taxon>
        <taxon>Caenogastropoda</taxon>
        <taxon>Sorbeoconcha</taxon>
        <taxon>Cerithioidea</taxon>
        <taxon>Batillariidae</taxon>
        <taxon>Batillaria</taxon>
    </lineage>
</organism>